<evidence type="ECO:0000313" key="2">
    <source>
        <dbReference type="EMBL" id="MFM2486242.1"/>
    </source>
</evidence>
<dbReference type="Pfam" id="PF13673">
    <property type="entry name" value="Acetyltransf_10"/>
    <property type="match status" value="1"/>
</dbReference>
<sequence>MIQWHAKSFTALSTRELYQFLKLRVDVFVVEQHCPYPELDGYDHHDKLIHLMGWQDDVLCCYARILPPGLTFDTPSIGRVIVSATARGGQLGRTLMQQAITICQTSWPKHAITIGAQAHLQRFYQSLGFTPISDIYLEDGIPHLDMQLG</sequence>
<proteinExistence type="predicted"/>
<evidence type="ECO:0000313" key="3">
    <source>
        <dbReference type="Proteomes" id="UP001629953"/>
    </source>
</evidence>
<organism evidence="2 3">
    <name type="scientific">Celerinatantimonas yamalensis</name>
    <dbReference type="NCBI Taxonomy" id="559956"/>
    <lineage>
        <taxon>Bacteria</taxon>
        <taxon>Pseudomonadati</taxon>
        <taxon>Pseudomonadota</taxon>
        <taxon>Gammaproteobacteria</taxon>
        <taxon>Celerinatantimonadaceae</taxon>
        <taxon>Celerinatantimonas</taxon>
    </lineage>
</organism>
<accession>A0ABW9G972</accession>
<gene>
    <name evidence="2" type="ORF">ABUE30_14430</name>
</gene>
<evidence type="ECO:0000259" key="1">
    <source>
        <dbReference type="PROSITE" id="PS51186"/>
    </source>
</evidence>
<dbReference type="Proteomes" id="UP001629953">
    <property type="component" value="Unassembled WGS sequence"/>
</dbReference>
<feature type="domain" description="N-acetyltransferase" evidence="1">
    <location>
        <begin position="7"/>
        <end position="149"/>
    </location>
</feature>
<dbReference type="PROSITE" id="PS51186">
    <property type="entry name" value="GNAT"/>
    <property type="match status" value="1"/>
</dbReference>
<comment type="caution">
    <text evidence="2">The sequence shown here is derived from an EMBL/GenBank/DDBJ whole genome shotgun (WGS) entry which is preliminary data.</text>
</comment>
<dbReference type="RefSeq" id="WP_408624526.1">
    <property type="nucleotide sequence ID" value="NZ_JBEQCT010000007.1"/>
</dbReference>
<name>A0ABW9G972_9GAMM</name>
<keyword evidence="3" id="KW-1185">Reference proteome</keyword>
<reference evidence="2 3" key="1">
    <citation type="journal article" date="2013" name="Int. J. Syst. Evol. Microbiol.">
        <title>Celerinatantimonas yamalensis sp. nov., a cold-adapted diazotrophic bacterium from a cold permafrost brine.</title>
        <authorList>
            <person name="Shcherbakova V."/>
            <person name="Chuvilskaya N."/>
            <person name="Rivkina E."/>
            <person name="Demidov N."/>
            <person name="Uchaeva V."/>
            <person name="Suetin S."/>
            <person name="Suzina N."/>
            <person name="Gilichinsky D."/>
        </authorList>
    </citation>
    <scope>NUCLEOTIDE SEQUENCE [LARGE SCALE GENOMIC DNA]</scope>
    <source>
        <strain evidence="2 3">C7</strain>
    </source>
</reference>
<protein>
    <submittedName>
        <fullName evidence="2">GNAT family N-acetyltransferase</fullName>
    </submittedName>
</protein>
<dbReference type="InterPro" id="IPR016181">
    <property type="entry name" value="Acyl_CoA_acyltransferase"/>
</dbReference>
<dbReference type="InterPro" id="IPR000182">
    <property type="entry name" value="GNAT_dom"/>
</dbReference>
<dbReference type="CDD" id="cd04301">
    <property type="entry name" value="NAT_SF"/>
    <property type="match status" value="1"/>
</dbReference>
<dbReference type="SUPFAM" id="SSF55729">
    <property type="entry name" value="Acyl-CoA N-acyltransferases (Nat)"/>
    <property type="match status" value="1"/>
</dbReference>
<dbReference type="EMBL" id="JBEQCT010000007">
    <property type="protein sequence ID" value="MFM2486242.1"/>
    <property type="molecule type" value="Genomic_DNA"/>
</dbReference>
<dbReference type="Gene3D" id="3.40.630.30">
    <property type="match status" value="1"/>
</dbReference>